<keyword evidence="5" id="KW-0378">Hydrolase</keyword>
<dbReference type="AlphaFoldDB" id="A0A504JIM8"/>
<reference evidence="10 11" key="1">
    <citation type="submission" date="2019-06" db="EMBL/GenBank/DDBJ databases">
        <authorList>
            <person name="Meng X."/>
        </authorList>
    </citation>
    <scope>NUCLEOTIDE SEQUENCE [LARGE SCALE GENOMIC DNA]</scope>
    <source>
        <strain evidence="10 11">M625</strain>
    </source>
</reference>
<keyword evidence="3" id="KW-0732">Signal</keyword>
<evidence type="ECO:0000313" key="10">
    <source>
        <dbReference type="EMBL" id="TPN86351.1"/>
    </source>
</evidence>
<proteinExistence type="predicted"/>
<keyword evidence="6" id="KW-0326">Glycosidase</keyword>
<dbReference type="EMBL" id="VFWZ01000003">
    <property type="protein sequence ID" value="TPN86351.1"/>
    <property type="molecule type" value="Genomic_DNA"/>
</dbReference>
<dbReference type="Pfam" id="PF23764">
    <property type="entry name" value="Beta-barrel_GLAA-B_II"/>
    <property type="match status" value="1"/>
</dbReference>
<dbReference type="Proteomes" id="UP000315540">
    <property type="component" value="Unassembled WGS sequence"/>
</dbReference>
<comment type="catalytic activity">
    <reaction evidence="2">
        <text>Hydrolysis of terminal, non-reducing branched (1-&gt;3)-alpha-D-galactosidic residues, producing free D-galactose.</text>
        <dbReference type="EC" id="3.2.1.n1"/>
    </reaction>
</comment>
<dbReference type="Gene3D" id="2.160.20.10">
    <property type="entry name" value="Single-stranded right-handed beta-helix, Pectin lyase-like"/>
    <property type="match status" value="1"/>
</dbReference>
<keyword evidence="11" id="KW-1185">Reference proteome</keyword>
<sequence length="620" mass="70150">MLLVSILVSISCSSNTLPEKEIVEFTLEIAKDATPAVVSRILQADKKPISEIRFEKGTYHFYPDKGYEKFCYISNHGDGMVNTPFPILNKENLTIDGQGSLFIFHGVIIPFLIEGSTNINVKNVSIDWYQSFHSEGLIVANNIENKTFDMEISKEYPYDIRNGEIFFIKEYYQHTLGQSILFDPKRKGISFNTEKYTSITTKSKTSTTFNLDNIVYKYEYDKRDVGNKNIGVERRVRAEELKPGLIRVHGHKKKIPPVGNILSMKGEQGLNRVAPAFRVTHTKGFKGTNVTIHHAGGMGIIAENSEDLLLDNFNVIPSQGRMVSTTADATHFVGCRGKIILTNCTFQNQLDDASNIHGSYQKIVDVLDDYRIGVRMGHHQQKAFVIGRPNDNLGLVRLSNSFFPYKQLTIKDIEYINNRYQIITLNEKLPNDIKKGDLIENLDAYPEVIVKNCKIGNNRARGLLISNPKNTLIENNFFNTEMEALLIPVESSHWYESGNAANVVIRGNTFQDCQHGGKNRGVIRFNTDDDNKNIAFKNIEITNNIFNQFDNLILQVTNTNGLVFKENTITNSGTFPQLYPESPAIKIEDSKNIKFENNTYKGKAPNLIEADESMPDITFQ</sequence>
<feature type="domain" description="Right handed beta helix" evidence="7">
    <location>
        <begin position="448"/>
        <end position="599"/>
    </location>
</feature>
<dbReference type="InterPro" id="IPR057275">
    <property type="entry name" value="Beta-barrel_GLAA-B_I"/>
</dbReference>
<evidence type="ECO:0000256" key="1">
    <source>
        <dbReference type="ARBA" id="ARBA00001255"/>
    </source>
</evidence>
<dbReference type="GO" id="GO:0004557">
    <property type="term" value="F:alpha-galactosidase activity"/>
    <property type="evidence" value="ECO:0007669"/>
    <property type="project" value="UniProtKB-EC"/>
</dbReference>
<evidence type="ECO:0000256" key="3">
    <source>
        <dbReference type="ARBA" id="ARBA00022729"/>
    </source>
</evidence>
<comment type="caution">
    <text evidence="10">The sequence shown here is derived from an EMBL/GenBank/DDBJ whole genome shotgun (WGS) entry which is preliminary data.</text>
</comment>
<evidence type="ECO:0000259" key="8">
    <source>
        <dbReference type="Pfam" id="PF23763"/>
    </source>
</evidence>
<evidence type="ECO:0000313" key="11">
    <source>
        <dbReference type="Proteomes" id="UP000315540"/>
    </source>
</evidence>
<accession>A0A504JIM8</accession>
<dbReference type="InterPro" id="IPR011050">
    <property type="entry name" value="Pectin_lyase_fold/virulence"/>
</dbReference>
<dbReference type="Pfam" id="PF23763">
    <property type="entry name" value="Beta-barrel_GLAA-B_I"/>
    <property type="match status" value="1"/>
</dbReference>
<dbReference type="Pfam" id="PF13229">
    <property type="entry name" value="Beta_helix"/>
    <property type="match status" value="1"/>
</dbReference>
<dbReference type="InterPro" id="IPR012334">
    <property type="entry name" value="Pectin_lyas_fold"/>
</dbReference>
<gene>
    <name evidence="10" type="ORF">FHK87_13230</name>
</gene>
<evidence type="ECO:0000256" key="5">
    <source>
        <dbReference type="ARBA" id="ARBA00022801"/>
    </source>
</evidence>
<organism evidence="10 11">
    <name type="scientific">Aquimarina algicola</name>
    <dbReference type="NCBI Taxonomy" id="2589995"/>
    <lineage>
        <taxon>Bacteria</taxon>
        <taxon>Pseudomonadati</taxon>
        <taxon>Bacteroidota</taxon>
        <taxon>Flavobacteriia</taxon>
        <taxon>Flavobacteriales</taxon>
        <taxon>Flavobacteriaceae</taxon>
        <taxon>Aquimarina</taxon>
    </lineage>
</organism>
<name>A0A504JIM8_9FLAO</name>
<dbReference type="InterPro" id="IPR056441">
    <property type="entry name" value="Beta-barrel_GLAA-B_II"/>
</dbReference>
<feature type="domain" description="GLAA-B beta-barrel" evidence="8">
    <location>
        <begin position="134"/>
        <end position="262"/>
    </location>
</feature>
<dbReference type="SUPFAM" id="SSF51126">
    <property type="entry name" value="Pectin lyase-like"/>
    <property type="match status" value="1"/>
</dbReference>
<evidence type="ECO:0000256" key="2">
    <source>
        <dbReference type="ARBA" id="ARBA00001271"/>
    </source>
</evidence>
<dbReference type="InterPro" id="IPR039448">
    <property type="entry name" value="Beta_helix"/>
</dbReference>
<comment type="catalytic activity">
    <reaction evidence="1">
        <text>Hydrolysis of terminal, non-reducing alpha-D-galactose residues in alpha-D-galactosides, including galactose oligosaccharides, galactomannans and galactolipids.</text>
        <dbReference type="EC" id="3.2.1.22"/>
    </reaction>
</comment>
<evidence type="ECO:0000256" key="6">
    <source>
        <dbReference type="ARBA" id="ARBA00023295"/>
    </source>
</evidence>
<keyword evidence="4" id="KW-0677">Repeat</keyword>
<dbReference type="OrthoDB" id="9807299at2"/>
<evidence type="ECO:0000259" key="9">
    <source>
        <dbReference type="Pfam" id="PF23764"/>
    </source>
</evidence>
<feature type="domain" description="GLAA-B beta-barrel" evidence="9">
    <location>
        <begin position="371"/>
        <end position="439"/>
    </location>
</feature>
<evidence type="ECO:0000256" key="4">
    <source>
        <dbReference type="ARBA" id="ARBA00022737"/>
    </source>
</evidence>
<evidence type="ECO:0000259" key="7">
    <source>
        <dbReference type="Pfam" id="PF13229"/>
    </source>
</evidence>
<protein>
    <submittedName>
        <fullName evidence="10">Right-handed parallel beta-helix repeat-containing protein</fullName>
    </submittedName>
</protein>